<keyword evidence="4" id="KW-1185">Reference proteome</keyword>
<feature type="non-terminal residue" evidence="3">
    <location>
        <position position="290"/>
    </location>
</feature>
<proteinExistence type="inferred from homology"/>
<reference evidence="3" key="1">
    <citation type="submission" date="2023-06" db="EMBL/GenBank/DDBJ databases">
        <authorList>
            <person name="Delattre M."/>
        </authorList>
    </citation>
    <scope>NUCLEOTIDE SEQUENCE</scope>
    <source>
        <strain evidence="3">AF72</strain>
    </source>
</reference>
<dbReference type="PANTHER" id="PTHR31516:SF17">
    <property type="entry name" value="STABILIZER OF AXONEMAL MICROTUBULES 2"/>
    <property type="match status" value="1"/>
</dbReference>
<dbReference type="Proteomes" id="UP001177023">
    <property type="component" value="Unassembled WGS sequence"/>
</dbReference>
<dbReference type="GO" id="GO:0005814">
    <property type="term" value="C:centriole"/>
    <property type="evidence" value="ECO:0007669"/>
    <property type="project" value="TreeGrafter"/>
</dbReference>
<dbReference type="EMBL" id="CATQJA010002655">
    <property type="protein sequence ID" value="CAJ0579071.1"/>
    <property type="molecule type" value="Genomic_DNA"/>
</dbReference>
<evidence type="ECO:0000313" key="3">
    <source>
        <dbReference type="EMBL" id="CAJ0579071.1"/>
    </source>
</evidence>
<feature type="region of interest" description="Disordered" evidence="2">
    <location>
        <begin position="23"/>
        <end position="45"/>
    </location>
</feature>
<gene>
    <name evidence="3" type="ORF">MSPICULIGERA_LOCUS17304</name>
</gene>
<dbReference type="GO" id="GO:0005879">
    <property type="term" value="C:axonemal microtubule"/>
    <property type="evidence" value="ECO:0007669"/>
    <property type="project" value="TreeGrafter"/>
</dbReference>
<sequence>MSGRYFDNDRDFVDEIYQDYEDDYPIRPYSADNVDSLPYEDEDPIYYDDGEYQSFTDEYPADWDDLDSIPERNPNQSSSAYKARMENVPFHGGTTYQSHYPWKDPMAQRRKSTPAERVLPPFYSDTTHKADFNLKIPKPAQSFKPKRGGLSSDIPFYGETSHKADYVPMKQDKVRSMKKSTYFGAAGDFHDATTHKTEYGHKKAVRERPLRVRSAPLFPRGIENHNTTHQASYLKVKGGNCPAEAILNRAKGGRLFKILHLMLNRELWLLHKRSGSRGAKTLQLMLNQEL</sequence>
<evidence type="ECO:0000256" key="1">
    <source>
        <dbReference type="ARBA" id="ARBA00008738"/>
    </source>
</evidence>
<dbReference type="GO" id="GO:0036064">
    <property type="term" value="C:ciliary basal body"/>
    <property type="evidence" value="ECO:0007669"/>
    <property type="project" value="TreeGrafter"/>
</dbReference>
<accession>A0AA36D1R3</accession>
<dbReference type="GO" id="GO:0036126">
    <property type="term" value="C:sperm flagellum"/>
    <property type="evidence" value="ECO:0007669"/>
    <property type="project" value="TreeGrafter"/>
</dbReference>
<evidence type="ECO:0000256" key="2">
    <source>
        <dbReference type="SAM" id="MobiDB-lite"/>
    </source>
</evidence>
<comment type="similarity">
    <text evidence="1">Belongs to the FAM154 family.</text>
</comment>
<dbReference type="AlphaFoldDB" id="A0AA36D1R3"/>
<name>A0AA36D1R3_9BILA</name>
<dbReference type="PANTHER" id="PTHR31516">
    <property type="entry name" value="STABILIZER OF AXONEMAL MICROTUBULES 2"/>
    <property type="match status" value="1"/>
</dbReference>
<dbReference type="GO" id="GO:0008017">
    <property type="term" value="F:microtubule binding"/>
    <property type="evidence" value="ECO:0007669"/>
    <property type="project" value="InterPro"/>
</dbReference>
<evidence type="ECO:0000313" key="4">
    <source>
        <dbReference type="Proteomes" id="UP001177023"/>
    </source>
</evidence>
<protein>
    <submittedName>
        <fullName evidence="3">Uncharacterized protein</fullName>
    </submittedName>
</protein>
<comment type="caution">
    <text evidence="3">The sequence shown here is derived from an EMBL/GenBank/DDBJ whole genome shotgun (WGS) entry which is preliminary data.</text>
</comment>
<organism evidence="3 4">
    <name type="scientific">Mesorhabditis spiculigera</name>
    <dbReference type="NCBI Taxonomy" id="96644"/>
    <lineage>
        <taxon>Eukaryota</taxon>
        <taxon>Metazoa</taxon>
        <taxon>Ecdysozoa</taxon>
        <taxon>Nematoda</taxon>
        <taxon>Chromadorea</taxon>
        <taxon>Rhabditida</taxon>
        <taxon>Rhabditina</taxon>
        <taxon>Rhabditomorpha</taxon>
        <taxon>Rhabditoidea</taxon>
        <taxon>Rhabditidae</taxon>
        <taxon>Mesorhabditinae</taxon>
        <taxon>Mesorhabditis</taxon>
    </lineage>
</organism>
<dbReference type="InterPro" id="IPR033336">
    <property type="entry name" value="SAXO1/2"/>
</dbReference>